<evidence type="ECO:0000256" key="2">
    <source>
        <dbReference type="ARBA" id="ARBA00023235"/>
    </source>
</evidence>
<proteinExistence type="inferred from homology"/>
<name>A0A919Y8P4_9BACL</name>
<protein>
    <submittedName>
        <fullName evidence="3">Aspartate racemase</fullName>
    </submittedName>
</protein>
<dbReference type="Pfam" id="PF01177">
    <property type="entry name" value="Asp_Glu_race"/>
    <property type="match status" value="1"/>
</dbReference>
<dbReference type="Gene3D" id="3.40.50.1860">
    <property type="match status" value="2"/>
</dbReference>
<keyword evidence="2" id="KW-0413">Isomerase</keyword>
<dbReference type="Proteomes" id="UP000678895">
    <property type="component" value="Unassembled WGS sequence"/>
</dbReference>
<organism evidence="3 4">
    <name type="scientific">Paenibacillus apis</name>
    <dbReference type="NCBI Taxonomy" id="1792174"/>
    <lineage>
        <taxon>Bacteria</taxon>
        <taxon>Bacillati</taxon>
        <taxon>Bacillota</taxon>
        <taxon>Bacilli</taxon>
        <taxon>Bacillales</taxon>
        <taxon>Paenibacillaceae</taxon>
        <taxon>Paenibacillus</taxon>
    </lineage>
</organism>
<dbReference type="RefSeq" id="WP_301630186.1">
    <property type="nucleotide sequence ID" value="NZ_BORS01000017.1"/>
</dbReference>
<dbReference type="InterPro" id="IPR001920">
    <property type="entry name" value="Asp/Glu_race"/>
</dbReference>
<accession>A0A919Y8P4</accession>
<evidence type="ECO:0000313" key="4">
    <source>
        <dbReference type="Proteomes" id="UP000678895"/>
    </source>
</evidence>
<sequence length="233" mass="25958">MQTIGLIGGMSWESSLLYYQIINQRVNEKLGGHHSAKCFLYSVDFDEIKHLQYQGKWDEATDIMIDAARKLESGGADCIVICTNTMHKMAKEVEASVTIPLLHIADATASEMVKDGVKKVALLGTAFTMEQDFYKGRLIDKFGLDVIVPSEADRVIIHDIIYQELCLGIVKDESRQSYLRIIHELSQQGAEGVILGCTEITMLVSQEICSVPLYDTTRLHAEAAVDFALEEGR</sequence>
<gene>
    <name evidence="3" type="primary">ygeA</name>
    <name evidence="3" type="ORF">J41TS4_41630</name>
</gene>
<dbReference type="NCBIfam" id="TIGR00035">
    <property type="entry name" value="asp_race"/>
    <property type="match status" value="1"/>
</dbReference>
<keyword evidence="4" id="KW-1185">Reference proteome</keyword>
<dbReference type="AlphaFoldDB" id="A0A919Y8P4"/>
<dbReference type="PROSITE" id="PS00923">
    <property type="entry name" value="ASP_GLU_RACEMASE_1"/>
    <property type="match status" value="1"/>
</dbReference>
<comment type="similarity">
    <text evidence="1">Belongs to the aspartate/glutamate racemases family.</text>
</comment>
<dbReference type="InterPro" id="IPR015942">
    <property type="entry name" value="Asp/Glu/hydantoin_racemase"/>
</dbReference>
<dbReference type="EMBL" id="BORS01000017">
    <property type="protein sequence ID" value="GIO44405.1"/>
    <property type="molecule type" value="Genomic_DNA"/>
</dbReference>
<dbReference type="PANTHER" id="PTHR21198:SF7">
    <property type="entry name" value="ASPARTATE-GLUTAMATE RACEMASE FAMILY"/>
    <property type="match status" value="1"/>
</dbReference>
<evidence type="ECO:0000313" key="3">
    <source>
        <dbReference type="EMBL" id="GIO44405.1"/>
    </source>
</evidence>
<dbReference type="InterPro" id="IPR018187">
    <property type="entry name" value="Asp/Glu_racemase_AS_1"/>
</dbReference>
<dbReference type="SUPFAM" id="SSF53681">
    <property type="entry name" value="Aspartate/glutamate racemase"/>
    <property type="match status" value="2"/>
</dbReference>
<dbReference type="GO" id="GO:0047661">
    <property type="term" value="F:amino-acid racemase activity"/>
    <property type="evidence" value="ECO:0007669"/>
    <property type="project" value="InterPro"/>
</dbReference>
<comment type="caution">
    <text evidence="3">The sequence shown here is derived from an EMBL/GenBank/DDBJ whole genome shotgun (WGS) entry which is preliminary data.</text>
</comment>
<evidence type="ECO:0000256" key="1">
    <source>
        <dbReference type="ARBA" id="ARBA00007847"/>
    </source>
</evidence>
<dbReference type="InterPro" id="IPR004380">
    <property type="entry name" value="Asp_race"/>
</dbReference>
<reference evidence="3" key="1">
    <citation type="submission" date="2021-03" db="EMBL/GenBank/DDBJ databases">
        <title>Antimicrobial resistance genes in bacteria isolated from Japanese honey, and their potential for conferring macrolide and lincosamide resistance in the American foulbrood pathogen Paenibacillus larvae.</title>
        <authorList>
            <person name="Okamoto M."/>
            <person name="Kumagai M."/>
            <person name="Kanamori H."/>
            <person name="Takamatsu D."/>
        </authorList>
    </citation>
    <scope>NUCLEOTIDE SEQUENCE</scope>
    <source>
        <strain evidence="3">J41TS4</strain>
    </source>
</reference>
<dbReference type="PANTHER" id="PTHR21198">
    <property type="entry name" value="GLUTAMATE RACEMASE"/>
    <property type="match status" value="1"/>
</dbReference>